<organism evidence="1">
    <name type="scientific">Pithovirus LCPAC104</name>
    <dbReference type="NCBI Taxonomy" id="2506589"/>
    <lineage>
        <taxon>Viruses</taxon>
        <taxon>Pithoviruses</taxon>
    </lineage>
</organism>
<accession>A0A481Z6D5</accession>
<proteinExistence type="predicted"/>
<evidence type="ECO:0000313" key="1">
    <source>
        <dbReference type="EMBL" id="QBK90650.1"/>
    </source>
</evidence>
<gene>
    <name evidence="1" type="ORF">LCPAC104_01470</name>
</gene>
<dbReference type="EMBL" id="MK500495">
    <property type="protein sequence ID" value="QBK90650.1"/>
    <property type="molecule type" value="Genomic_DNA"/>
</dbReference>
<protein>
    <submittedName>
        <fullName evidence="1">Uncharacterized protein</fullName>
    </submittedName>
</protein>
<name>A0A481Z6D5_9VIRU</name>
<sequence length="313" mass="36889">MENQFPLYQNRYYNDNYLYIITGVAHKSQLKESLEKAIRRFGYPCNYKINFVISKDRINGKESYCGYAYVWLSNTTVAYALTGRELNGSERVEYVDDPDWTPPIKNINELYEDEINKISPMSSDSNQHISDFLRTTPCPFDKMTSWADIMDIEEEVQKKTKSPKIKKILEPLLELPKYYYDKEQLSHFNENLKKENISENGGFKIDRAFVRISTDINVKTSTIVGSNIPDWITEEILLEEFSRYVTKNSKIKYPLISFKKSIKYKANIVYINFQQDTYDGQFALLMSKKLHITSKENENLNCKLYFNHFQTNR</sequence>
<reference evidence="1" key="1">
    <citation type="journal article" date="2019" name="MBio">
        <title>Virus Genomes from Deep Sea Sediments Expand the Ocean Megavirome and Support Independent Origins of Viral Gigantism.</title>
        <authorList>
            <person name="Backstrom D."/>
            <person name="Yutin N."/>
            <person name="Jorgensen S.L."/>
            <person name="Dharamshi J."/>
            <person name="Homa F."/>
            <person name="Zaremba-Niedwiedzka K."/>
            <person name="Spang A."/>
            <person name="Wolf Y.I."/>
            <person name="Koonin E.V."/>
            <person name="Ettema T.J."/>
        </authorList>
    </citation>
    <scope>NUCLEOTIDE SEQUENCE</scope>
</reference>